<dbReference type="AlphaFoldDB" id="A0A9P6D3P6"/>
<gene>
    <name evidence="1" type="ORF">BDN70DRAFT_874699</name>
</gene>
<name>A0A9P6D3P6_9AGAR</name>
<evidence type="ECO:0000313" key="1">
    <source>
        <dbReference type="EMBL" id="KAF9482694.1"/>
    </source>
</evidence>
<accession>A0A9P6D3P6</accession>
<proteinExistence type="predicted"/>
<protein>
    <submittedName>
        <fullName evidence="1">Uncharacterized protein</fullName>
    </submittedName>
</protein>
<sequence>MSSIYGLVIPRDNVIPSLQRICSSDLAGIYKGFLGIDKTFDLGQHFIVKTSRFTWPDQDEYI</sequence>
<dbReference type="EMBL" id="MU155162">
    <property type="protein sequence ID" value="KAF9482694.1"/>
    <property type="molecule type" value="Genomic_DNA"/>
</dbReference>
<keyword evidence="2" id="KW-1185">Reference proteome</keyword>
<comment type="caution">
    <text evidence="1">The sequence shown here is derived from an EMBL/GenBank/DDBJ whole genome shotgun (WGS) entry which is preliminary data.</text>
</comment>
<evidence type="ECO:0000313" key="2">
    <source>
        <dbReference type="Proteomes" id="UP000807469"/>
    </source>
</evidence>
<reference evidence="1" key="1">
    <citation type="submission" date="2020-11" db="EMBL/GenBank/DDBJ databases">
        <authorList>
            <consortium name="DOE Joint Genome Institute"/>
            <person name="Ahrendt S."/>
            <person name="Riley R."/>
            <person name="Andreopoulos W."/>
            <person name="Labutti K."/>
            <person name="Pangilinan J."/>
            <person name="Ruiz-Duenas F.J."/>
            <person name="Barrasa J.M."/>
            <person name="Sanchez-Garcia M."/>
            <person name="Camarero S."/>
            <person name="Miyauchi S."/>
            <person name="Serrano A."/>
            <person name="Linde D."/>
            <person name="Babiker R."/>
            <person name="Drula E."/>
            <person name="Ayuso-Fernandez I."/>
            <person name="Pacheco R."/>
            <person name="Padilla G."/>
            <person name="Ferreira P."/>
            <person name="Barriuso J."/>
            <person name="Kellner H."/>
            <person name="Castanera R."/>
            <person name="Alfaro M."/>
            <person name="Ramirez L."/>
            <person name="Pisabarro A.G."/>
            <person name="Kuo A."/>
            <person name="Tritt A."/>
            <person name="Lipzen A."/>
            <person name="He G."/>
            <person name="Yan M."/>
            <person name="Ng V."/>
            <person name="Cullen D."/>
            <person name="Martin F."/>
            <person name="Rosso M.-N."/>
            <person name="Henrissat B."/>
            <person name="Hibbett D."/>
            <person name="Martinez A.T."/>
            <person name="Grigoriev I.V."/>
        </authorList>
    </citation>
    <scope>NUCLEOTIDE SEQUENCE</scope>
    <source>
        <strain evidence="1">CIRM-BRFM 674</strain>
    </source>
</reference>
<dbReference type="Proteomes" id="UP000807469">
    <property type="component" value="Unassembled WGS sequence"/>
</dbReference>
<organism evidence="1 2">
    <name type="scientific">Pholiota conissans</name>
    <dbReference type="NCBI Taxonomy" id="109636"/>
    <lineage>
        <taxon>Eukaryota</taxon>
        <taxon>Fungi</taxon>
        <taxon>Dikarya</taxon>
        <taxon>Basidiomycota</taxon>
        <taxon>Agaricomycotina</taxon>
        <taxon>Agaricomycetes</taxon>
        <taxon>Agaricomycetidae</taxon>
        <taxon>Agaricales</taxon>
        <taxon>Agaricineae</taxon>
        <taxon>Strophariaceae</taxon>
        <taxon>Pholiota</taxon>
    </lineage>
</organism>